<dbReference type="PROSITE" id="PS00061">
    <property type="entry name" value="ADH_SHORT"/>
    <property type="match status" value="1"/>
</dbReference>
<dbReference type="PANTHER" id="PTHR43976:SF16">
    <property type="entry name" value="SHORT-CHAIN DEHYDROGENASE_REDUCTASE FAMILY PROTEIN"/>
    <property type="match status" value="1"/>
</dbReference>
<proteinExistence type="inferred from homology"/>
<evidence type="ECO:0000313" key="4">
    <source>
        <dbReference type="EMBL" id="SFU75211.1"/>
    </source>
</evidence>
<dbReference type="GO" id="GO:0016491">
    <property type="term" value="F:oxidoreductase activity"/>
    <property type="evidence" value="ECO:0007669"/>
    <property type="project" value="UniProtKB-KW"/>
</dbReference>
<keyword evidence="5" id="KW-1185">Reference proteome</keyword>
<gene>
    <name evidence="4" type="ORF">SAMN05216480_11946</name>
</gene>
<dbReference type="AlphaFoldDB" id="A0A1I7IQP3"/>
<dbReference type="CDD" id="cd05374">
    <property type="entry name" value="17beta-HSD-like_SDR_c"/>
    <property type="match status" value="1"/>
</dbReference>
<evidence type="ECO:0000256" key="2">
    <source>
        <dbReference type="ARBA" id="ARBA00023002"/>
    </source>
</evidence>
<sequence>MSNKKVWFITGTSKGFGLALTKLALSQGHQVIATSRSIEELKNSITEKQDNFLPLKVDITSDKEVKNAVQQGIEKFGRIDVVVNNAGYSLVGSMEEITDKEFRQTVNVNLFGTVNILRNVMPHLRKQQLGHIINIASNAGYVGFANATSYNASKFAVVGISEALAQEVNDFGIKVTVVAPGQFRTSFMEKGSMQFAKNRISVYGLDKAEELWTNYSGQQIGDPEKLVKILAEIVELENPPLRLLLGTDTYDLIKEHREKEMQEFETWKHLTLSTNFD</sequence>
<dbReference type="RefSeq" id="WP_093026427.1">
    <property type="nucleotide sequence ID" value="NZ_FPBK01000019.1"/>
</dbReference>
<dbReference type="InterPro" id="IPR051911">
    <property type="entry name" value="SDR_oxidoreductase"/>
</dbReference>
<organism evidence="4 5">
    <name type="scientific">Pustulibacterium marinum</name>
    <dbReference type="NCBI Taxonomy" id="1224947"/>
    <lineage>
        <taxon>Bacteria</taxon>
        <taxon>Pseudomonadati</taxon>
        <taxon>Bacteroidota</taxon>
        <taxon>Flavobacteriia</taxon>
        <taxon>Flavobacteriales</taxon>
        <taxon>Flavobacteriaceae</taxon>
        <taxon>Pustulibacterium</taxon>
    </lineage>
</organism>
<accession>A0A1I7IQP3</accession>
<dbReference type="InterPro" id="IPR002347">
    <property type="entry name" value="SDR_fam"/>
</dbReference>
<dbReference type="Pfam" id="PF00106">
    <property type="entry name" value="adh_short"/>
    <property type="match status" value="1"/>
</dbReference>
<dbReference type="Gene3D" id="3.40.50.720">
    <property type="entry name" value="NAD(P)-binding Rossmann-like Domain"/>
    <property type="match status" value="1"/>
</dbReference>
<evidence type="ECO:0000313" key="5">
    <source>
        <dbReference type="Proteomes" id="UP000199138"/>
    </source>
</evidence>
<dbReference type="PRINTS" id="PR00081">
    <property type="entry name" value="GDHRDH"/>
</dbReference>
<name>A0A1I7IQP3_9FLAO</name>
<dbReference type="SUPFAM" id="SSF51735">
    <property type="entry name" value="NAD(P)-binding Rossmann-fold domains"/>
    <property type="match status" value="1"/>
</dbReference>
<dbReference type="EMBL" id="FPBK01000019">
    <property type="protein sequence ID" value="SFU75211.1"/>
    <property type="molecule type" value="Genomic_DNA"/>
</dbReference>
<evidence type="ECO:0000256" key="3">
    <source>
        <dbReference type="RuleBase" id="RU000363"/>
    </source>
</evidence>
<dbReference type="NCBIfam" id="NF006114">
    <property type="entry name" value="PRK08263.1"/>
    <property type="match status" value="1"/>
</dbReference>
<dbReference type="STRING" id="1224947.SAMN05216480_11946"/>
<comment type="similarity">
    <text evidence="1 3">Belongs to the short-chain dehydrogenases/reductases (SDR) family.</text>
</comment>
<dbReference type="NCBIfam" id="NF004824">
    <property type="entry name" value="PRK06180.1"/>
    <property type="match status" value="1"/>
</dbReference>
<dbReference type="PRINTS" id="PR00080">
    <property type="entry name" value="SDRFAMILY"/>
</dbReference>
<dbReference type="InterPro" id="IPR020904">
    <property type="entry name" value="Sc_DH/Rdtase_CS"/>
</dbReference>
<dbReference type="Proteomes" id="UP000199138">
    <property type="component" value="Unassembled WGS sequence"/>
</dbReference>
<keyword evidence="2" id="KW-0560">Oxidoreductase</keyword>
<dbReference type="OrthoDB" id="1235794at2"/>
<dbReference type="PANTHER" id="PTHR43976">
    <property type="entry name" value="SHORT CHAIN DEHYDROGENASE"/>
    <property type="match status" value="1"/>
</dbReference>
<dbReference type="InterPro" id="IPR036291">
    <property type="entry name" value="NAD(P)-bd_dom_sf"/>
</dbReference>
<protein>
    <submittedName>
        <fullName evidence="4">NADP-dependent 3-hydroxy acid dehydrogenase YdfG</fullName>
    </submittedName>
</protein>
<reference evidence="4 5" key="1">
    <citation type="submission" date="2016-10" db="EMBL/GenBank/DDBJ databases">
        <authorList>
            <person name="de Groot N.N."/>
        </authorList>
    </citation>
    <scope>NUCLEOTIDE SEQUENCE [LARGE SCALE GENOMIC DNA]</scope>
    <source>
        <strain evidence="4 5">CGMCC 1.12333</strain>
    </source>
</reference>
<evidence type="ECO:0000256" key="1">
    <source>
        <dbReference type="ARBA" id="ARBA00006484"/>
    </source>
</evidence>